<feature type="signal peptide" evidence="12">
    <location>
        <begin position="1"/>
        <end position="17"/>
    </location>
</feature>
<dbReference type="SUPFAM" id="SSF50978">
    <property type="entry name" value="WD40 repeat-like"/>
    <property type="match status" value="2"/>
</dbReference>
<evidence type="ECO:0000256" key="11">
    <source>
        <dbReference type="PROSITE-ProRule" id="PRU00221"/>
    </source>
</evidence>
<comment type="similarity">
    <text evidence="4">Belongs to the WD repeat ELP2 family.</text>
</comment>
<dbReference type="EMBL" id="MLAK01000002">
    <property type="protein sequence ID" value="OHT17541.1"/>
    <property type="molecule type" value="Genomic_DNA"/>
</dbReference>
<evidence type="ECO:0000313" key="13">
    <source>
        <dbReference type="EMBL" id="OHT17541.1"/>
    </source>
</evidence>
<dbReference type="VEuPathDB" id="TrichDB:TRFO_02598"/>
<keyword evidence="8" id="KW-0819">tRNA processing</keyword>
<evidence type="ECO:0000256" key="6">
    <source>
        <dbReference type="ARBA" id="ARBA00022490"/>
    </source>
</evidence>
<dbReference type="GO" id="GO:0033588">
    <property type="term" value="C:elongator holoenzyme complex"/>
    <property type="evidence" value="ECO:0007669"/>
    <property type="project" value="InterPro"/>
</dbReference>
<dbReference type="GO" id="GO:0002098">
    <property type="term" value="P:tRNA wobble uridine modification"/>
    <property type="evidence" value="ECO:0007669"/>
    <property type="project" value="InterPro"/>
</dbReference>
<dbReference type="RefSeq" id="XP_068370677.1">
    <property type="nucleotide sequence ID" value="XM_068490786.1"/>
</dbReference>
<dbReference type="PROSITE" id="PS50082">
    <property type="entry name" value="WD_REPEATS_2"/>
    <property type="match status" value="1"/>
</dbReference>
<dbReference type="InterPro" id="IPR036322">
    <property type="entry name" value="WD40_repeat_dom_sf"/>
</dbReference>
<keyword evidence="10" id="KW-0539">Nucleus</keyword>
<proteinExistence type="inferred from homology"/>
<evidence type="ECO:0000256" key="2">
    <source>
        <dbReference type="ARBA" id="ARBA00004496"/>
    </source>
</evidence>
<evidence type="ECO:0000256" key="5">
    <source>
        <dbReference type="ARBA" id="ARBA00020267"/>
    </source>
</evidence>
<name>A0A1J4L6H2_9EUKA</name>
<evidence type="ECO:0000313" key="14">
    <source>
        <dbReference type="Proteomes" id="UP000179807"/>
    </source>
</evidence>
<comment type="subcellular location">
    <subcellularLocation>
        <location evidence="2">Cytoplasm</location>
    </subcellularLocation>
    <subcellularLocation>
        <location evidence="1">Nucleus</location>
    </subcellularLocation>
</comment>
<protein>
    <recommendedName>
        <fullName evidence="5">Elongator complex protein 2</fullName>
    </recommendedName>
</protein>
<dbReference type="InterPro" id="IPR037289">
    <property type="entry name" value="Elp2"/>
</dbReference>
<dbReference type="InterPro" id="IPR001680">
    <property type="entry name" value="WD40_rpt"/>
</dbReference>
<comment type="pathway">
    <text evidence="3">tRNA modification; 5-methoxycarbonylmethyl-2-thiouridine-tRNA biosynthesis.</text>
</comment>
<dbReference type="GO" id="GO:0005737">
    <property type="term" value="C:cytoplasm"/>
    <property type="evidence" value="ECO:0007669"/>
    <property type="project" value="UniProtKB-SubCell"/>
</dbReference>
<dbReference type="InterPro" id="IPR015943">
    <property type="entry name" value="WD40/YVTN_repeat-like_dom_sf"/>
</dbReference>
<dbReference type="PROSITE" id="PS50294">
    <property type="entry name" value="WD_REPEATS_REGION"/>
    <property type="match status" value="1"/>
</dbReference>
<dbReference type="SMART" id="SM00320">
    <property type="entry name" value="WD40"/>
    <property type="match status" value="8"/>
</dbReference>
<evidence type="ECO:0000256" key="1">
    <source>
        <dbReference type="ARBA" id="ARBA00004123"/>
    </source>
</evidence>
<evidence type="ECO:0000256" key="8">
    <source>
        <dbReference type="ARBA" id="ARBA00022694"/>
    </source>
</evidence>
<dbReference type="PANTHER" id="PTHR44111">
    <property type="entry name" value="ELONGATOR COMPLEX PROTEIN 2"/>
    <property type="match status" value="1"/>
</dbReference>
<evidence type="ECO:0000256" key="12">
    <source>
        <dbReference type="SAM" id="SignalP"/>
    </source>
</evidence>
<keyword evidence="7 11" id="KW-0853">WD repeat</keyword>
<accession>A0A1J4L6H2</accession>
<comment type="caution">
    <text evidence="13">The sequence shown here is derived from an EMBL/GenBank/DDBJ whole genome shotgun (WGS) entry which is preliminary data.</text>
</comment>
<keyword evidence="12" id="KW-0732">Signal</keyword>
<dbReference type="Proteomes" id="UP000179807">
    <property type="component" value="Unassembled WGS sequence"/>
</dbReference>
<evidence type="ECO:0000256" key="7">
    <source>
        <dbReference type="ARBA" id="ARBA00022574"/>
    </source>
</evidence>
<evidence type="ECO:0000256" key="4">
    <source>
        <dbReference type="ARBA" id="ARBA00005881"/>
    </source>
</evidence>
<evidence type="ECO:0000256" key="3">
    <source>
        <dbReference type="ARBA" id="ARBA00005043"/>
    </source>
</evidence>
<gene>
    <name evidence="13" type="ORF">TRFO_02598</name>
</gene>
<dbReference type="GeneID" id="94825490"/>
<dbReference type="Pfam" id="PF00400">
    <property type="entry name" value="WD40"/>
    <property type="match status" value="4"/>
</dbReference>
<dbReference type="GO" id="GO:0005634">
    <property type="term" value="C:nucleus"/>
    <property type="evidence" value="ECO:0007669"/>
    <property type="project" value="UniProtKB-SubCell"/>
</dbReference>
<dbReference type="PANTHER" id="PTHR44111:SF1">
    <property type="entry name" value="ELONGATOR COMPLEX PROTEIN 2"/>
    <property type="match status" value="1"/>
</dbReference>
<feature type="repeat" description="WD" evidence="11">
    <location>
        <begin position="246"/>
        <end position="286"/>
    </location>
</feature>
<keyword evidence="9" id="KW-0677">Repeat</keyword>
<dbReference type="OrthoDB" id="27911at2759"/>
<reference evidence="13" key="1">
    <citation type="submission" date="2016-10" db="EMBL/GenBank/DDBJ databases">
        <authorList>
            <person name="Benchimol M."/>
            <person name="Almeida L.G."/>
            <person name="Vasconcelos A.T."/>
            <person name="Perreira-Neves A."/>
            <person name="Rosa I.A."/>
            <person name="Tasca T."/>
            <person name="Bogo M.R."/>
            <person name="de Souza W."/>
        </authorList>
    </citation>
    <scope>NUCLEOTIDE SEQUENCE [LARGE SCALE GENOMIC DNA]</scope>
    <source>
        <strain evidence="13">K</strain>
    </source>
</reference>
<organism evidence="13 14">
    <name type="scientific">Tritrichomonas foetus</name>
    <dbReference type="NCBI Taxonomy" id="1144522"/>
    <lineage>
        <taxon>Eukaryota</taxon>
        <taxon>Metamonada</taxon>
        <taxon>Parabasalia</taxon>
        <taxon>Tritrichomonadida</taxon>
        <taxon>Tritrichomonadidae</taxon>
        <taxon>Tritrichomonas</taxon>
    </lineage>
</organism>
<dbReference type="AlphaFoldDB" id="A0A1J4L6H2"/>
<dbReference type="UniPathway" id="UPA00988"/>
<sequence>MFLSLFYLMQAFGGCNADPDAWDVYNDHLAYGSGPCVIIQNLSTYKTVAYAALNYGIITCVKYDSNGFLIVGTCHGNLMILDPATVQVSSVLTFNSSITHLAIYENDILLSTATHGLNHLIRTADGLHLEKSFYSDLRCVALNLIRFNNVLIFGLGHPDGTVQLFVPSTGSSVTLEGYAWSLSLKFCKVSDDSILFASGSQERTIRLWRISLEAASEISKLHVSVTSHATLETDSTPFHVELFANLEGHSDWVNCISFSSSSTLCSASFDGQVLIWSAQEGSDYDISIRLGTTAVADDQSGFIGCKLLAPNDVMALSRNGGFSRWIDGKTVRCFAGHYDGVTGLTWTSIGCFLSVGLDNTARIFGIDRSSTAINGDTTYRELARPLIHGHAVFDCAQIADDLYAFAADEKNVRILQPSQCFVHIYPHEKLVSKHLPFASMVHPLSLDNAIIKDAESVEATFAPITASDFMKDRTPDAHEMWLTRWPEYKSIFGHERELRQMTVAENGDWFATGDDRGGYVVYDKNKLEKRARYVRDDSRTITTAISASPDSTMLLLVLENGIVKLIDPVTASILKTINADKQAYSCGWSRNSQYFIIGGENGISIYEREGEFAAHYDAGFVTAIEFIDEYTFIIGTNSGELIQLVYTPAERAFKETHRYQRHADRVTDIKANRQTNQILSGSNDHTILLQNTVI</sequence>
<keyword evidence="6" id="KW-0963">Cytoplasm</keyword>
<evidence type="ECO:0000256" key="10">
    <source>
        <dbReference type="ARBA" id="ARBA00023242"/>
    </source>
</evidence>
<keyword evidence="14" id="KW-1185">Reference proteome</keyword>
<feature type="chain" id="PRO_5013085645" description="Elongator complex protein 2" evidence="12">
    <location>
        <begin position="18"/>
        <end position="694"/>
    </location>
</feature>
<evidence type="ECO:0000256" key="9">
    <source>
        <dbReference type="ARBA" id="ARBA00022737"/>
    </source>
</evidence>
<dbReference type="Gene3D" id="2.130.10.10">
    <property type="entry name" value="YVTN repeat-like/Quinoprotein amine dehydrogenase"/>
    <property type="match status" value="3"/>
</dbReference>